<comment type="caution">
    <text evidence="3">The sequence shown here is derived from an EMBL/GenBank/DDBJ whole genome shotgun (WGS) entry which is preliminary data.</text>
</comment>
<feature type="compositionally biased region" description="Polar residues" evidence="1">
    <location>
        <begin position="1"/>
        <end position="11"/>
    </location>
</feature>
<dbReference type="Pfam" id="PF00075">
    <property type="entry name" value="RNase_H"/>
    <property type="match status" value="1"/>
</dbReference>
<dbReference type="EMBL" id="JACAZI010000001">
    <property type="protein sequence ID" value="KAF7371646.1"/>
    <property type="molecule type" value="Genomic_DNA"/>
</dbReference>
<evidence type="ECO:0000256" key="1">
    <source>
        <dbReference type="SAM" id="MobiDB-lite"/>
    </source>
</evidence>
<sequence length="887" mass="97712">MQDSSSTTSTGRIPDLTSPDGSVASTPAQKADVLHRKFFPPAPAIAPPPLTTLPTPFPAPIFTTDHVHRAISKTSPWKAPGPSGIPNVAVISARATLAPILLNILEAGLRLGYFLASWRVFLTVTLRKPGKSDYSVPGAYRPIAEESLGKVIESVLTEWLSDFAETHGLLSPNQFGGRPGRYTVDALLALTQKVKDAWRVRKVASALLMDISQAFPSVSHEHLIHRLRMKRVPDQITNIIQSFLSNRNTTLLFDDYRSAPCPVPNGLPQGSPLSALLYLIYADEFLGNGTLGYIDDNTRLEVGDSVEETTVNLQDHMENIAIPCSERLGLAYDLPKFQLIHFVSPRRRKDHYRPVPLTIGDITIEPSSSVKLLGVIIDDKLSFRNHVELAQKRGTKATLALSRISSPTFGLPHSYVRQLFQTVVVPRMEYALPVWYKPVSSNEDARRSGSVWVAKSLGKVQRQATRLITGALRTTATDTLDFHANPLPVHIRLNRSAFNAGARLVTLPPSNPVHQIVRRCRYIPRFHRSAIHHLLSAFPVLRLPFETIDPHLKLARAPTGALSTWIAPSKDHAMTEMERIVRGGGLCVFTDGSGYEGGVGAAAVTRRGPRVEAQRVKHLGTGAEHTVFESEVTGAILALDIIASTPRLREADIFMDCQPALTALSTPKPHPGQYLIAAFHTLHQRLLRKRPSLKIRLHWVLAHVGIEGNEAVDALAKEAAQGTSSALGTRIKLLETPLPLSKAAAIAAGTKAFKDRWALEWSSSPRHRRLALYDSTTPSNIIARMYDDLSRPQCSIVTQLRTGHIGLNAYLHRFTLALSPCCALCAVPETVPHFLLLCPAYRRQRLELIMRLGTARLTLKLLLAAKSDHKPVLTYVHSTNCFPLYLL</sequence>
<evidence type="ECO:0000259" key="2">
    <source>
        <dbReference type="PROSITE" id="PS50879"/>
    </source>
</evidence>
<dbReference type="SUPFAM" id="SSF56672">
    <property type="entry name" value="DNA/RNA polymerases"/>
    <property type="match status" value="1"/>
</dbReference>
<dbReference type="InterPro" id="IPR012337">
    <property type="entry name" value="RNaseH-like_sf"/>
</dbReference>
<dbReference type="OrthoDB" id="412006at2759"/>
<dbReference type="InterPro" id="IPR000477">
    <property type="entry name" value="RT_dom"/>
</dbReference>
<gene>
    <name evidence="3" type="ORF">MVEN_00020400</name>
</gene>
<protein>
    <recommendedName>
        <fullName evidence="2">RNase H type-1 domain-containing protein</fullName>
    </recommendedName>
</protein>
<name>A0A8H6Z8C0_9AGAR</name>
<dbReference type="PANTHER" id="PTHR33481:SF1">
    <property type="entry name" value="ENDONUCLEASE_EXONUCLEASE_PHOSPHATASE DOMAIN-CONTAINING PROTEIN-RELATED"/>
    <property type="match status" value="1"/>
</dbReference>
<dbReference type="GO" id="GO:0003676">
    <property type="term" value="F:nucleic acid binding"/>
    <property type="evidence" value="ECO:0007669"/>
    <property type="project" value="InterPro"/>
</dbReference>
<dbReference type="Pfam" id="PF00078">
    <property type="entry name" value="RVT_1"/>
    <property type="match status" value="1"/>
</dbReference>
<dbReference type="CDD" id="cd09276">
    <property type="entry name" value="Rnase_HI_RT_non_LTR"/>
    <property type="match status" value="1"/>
</dbReference>
<dbReference type="InterPro" id="IPR043502">
    <property type="entry name" value="DNA/RNA_pol_sf"/>
</dbReference>
<dbReference type="Gene3D" id="3.30.420.10">
    <property type="entry name" value="Ribonuclease H-like superfamily/Ribonuclease H"/>
    <property type="match status" value="1"/>
</dbReference>
<evidence type="ECO:0000313" key="3">
    <source>
        <dbReference type="EMBL" id="KAF7371646.1"/>
    </source>
</evidence>
<accession>A0A8H6Z8C0</accession>
<feature type="compositionally biased region" description="Polar residues" evidence="1">
    <location>
        <begin position="19"/>
        <end position="28"/>
    </location>
</feature>
<dbReference type="InterPro" id="IPR036397">
    <property type="entry name" value="RNaseH_sf"/>
</dbReference>
<feature type="region of interest" description="Disordered" evidence="1">
    <location>
        <begin position="1"/>
        <end position="29"/>
    </location>
</feature>
<dbReference type="CDD" id="cd01650">
    <property type="entry name" value="RT_nLTR_like"/>
    <property type="match status" value="1"/>
</dbReference>
<dbReference type="AlphaFoldDB" id="A0A8H6Z8C0"/>
<proteinExistence type="predicted"/>
<dbReference type="GO" id="GO:0004523">
    <property type="term" value="F:RNA-DNA hybrid ribonuclease activity"/>
    <property type="evidence" value="ECO:0007669"/>
    <property type="project" value="InterPro"/>
</dbReference>
<keyword evidence="4" id="KW-1185">Reference proteome</keyword>
<dbReference type="PROSITE" id="PS50879">
    <property type="entry name" value="RNASE_H_1"/>
    <property type="match status" value="1"/>
</dbReference>
<reference evidence="3" key="1">
    <citation type="submission" date="2020-05" db="EMBL/GenBank/DDBJ databases">
        <title>Mycena genomes resolve the evolution of fungal bioluminescence.</title>
        <authorList>
            <person name="Tsai I.J."/>
        </authorList>
    </citation>
    <scope>NUCLEOTIDE SEQUENCE</scope>
    <source>
        <strain evidence="3">CCC161011</strain>
    </source>
</reference>
<feature type="domain" description="RNase H type-1" evidence="2">
    <location>
        <begin position="582"/>
        <end position="721"/>
    </location>
</feature>
<dbReference type="Proteomes" id="UP000620124">
    <property type="component" value="Unassembled WGS sequence"/>
</dbReference>
<dbReference type="InterPro" id="IPR002156">
    <property type="entry name" value="RNaseH_domain"/>
</dbReference>
<dbReference type="SUPFAM" id="SSF53098">
    <property type="entry name" value="Ribonuclease H-like"/>
    <property type="match status" value="1"/>
</dbReference>
<evidence type="ECO:0000313" key="4">
    <source>
        <dbReference type="Proteomes" id="UP000620124"/>
    </source>
</evidence>
<organism evidence="3 4">
    <name type="scientific">Mycena venus</name>
    <dbReference type="NCBI Taxonomy" id="2733690"/>
    <lineage>
        <taxon>Eukaryota</taxon>
        <taxon>Fungi</taxon>
        <taxon>Dikarya</taxon>
        <taxon>Basidiomycota</taxon>
        <taxon>Agaricomycotina</taxon>
        <taxon>Agaricomycetes</taxon>
        <taxon>Agaricomycetidae</taxon>
        <taxon>Agaricales</taxon>
        <taxon>Marasmiineae</taxon>
        <taxon>Mycenaceae</taxon>
        <taxon>Mycena</taxon>
    </lineage>
</organism>
<dbReference type="PANTHER" id="PTHR33481">
    <property type="entry name" value="REVERSE TRANSCRIPTASE"/>
    <property type="match status" value="1"/>
</dbReference>